<dbReference type="Pfam" id="PF00672">
    <property type="entry name" value="HAMP"/>
    <property type="match status" value="1"/>
</dbReference>
<dbReference type="PROSITE" id="PS50885">
    <property type="entry name" value="HAMP"/>
    <property type="match status" value="2"/>
</dbReference>
<reference evidence="10" key="1">
    <citation type="submission" date="2020-01" db="EMBL/GenBank/DDBJ databases">
        <authorList>
            <person name="Chen W.-M."/>
        </authorList>
    </citation>
    <scope>NUCLEOTIDE SEQUENCE</scope>
    <source>
        <strain evidence="10">CYK-10</strain>
    </source>
</reference>
<evidence type="ECO:0000256" key="1">
    <source>
        <dbReference type="ARBA" id="ARBA00004370"/>
    </source>
</evidence>
<sequence length="598" mass="63336">MLRKIPIRTALYIIGAISMLAVMAIAGLWGLAFYQSSLSYDRQVILGQVTRHTVTTDMFHEGIEAATVTGVLTGPNATPGEKEKARERLESAIAGIEAEFAMLEAIDDFPTLSARVDAARPMVETYVKTARSTVDIALQDVAMGRAQLPSFMDSFSKLEVELAAMAEEVENVSTALQEENRGKTKLYGLLGGVGALIAMAMMGISAWKLTQMIVTPMGRLRRALAQVASGDFAFRIGSITRNDDIGAIARDIDRVSERVVAMMAERDAQQDEAAQIIAALGQGLRDLAQGNLAAEITGNFTGSYDSLRSDFNQAAQQLRQSIHQVVEVSTTIRAQSSDLSRASENLASRTENQAATLEETAAALEQVTGGMNSAASNAREVEEVVQRARNEVEHSGTVVLSAVSAMHEIEASSSQISQIIGVIDDIAFQTNLLALNAGVEAARAGDAGRGFAVVASEVRALAQRSSTAAKEIKGLIGASAQQVEKGVQQVDQARSALNAVVTQVARISDLVSQIARGSGEQARALHEINLGVAQLDQVTQQNAAMAEESGAASRAVEEEAMDLDRIVSRFALGRTKGAAKAAPKPAPSQDEGGGWIAA</sequence>
<dbReference type="AlphaFoldDB" id="A0AAE4YBH7"/>
<feature type="coiled-coil region" evidence="5">
    <location>
        <begin position="347"/>
        <end position="391"/>
    </location>
</feature>
<keyword evidence="5" id="KW-0175">Coiled coil</keyword>
<dbReference type="SMART" id="SM00283">
    <property type="entry name" value="MA"/>
    <property type="match status" value="1"/>
</dbReference>
<dbReference type="PROSITE" id="PS50111">
    <property type="entry name" value="CHEMOTAXIS_TRANSDUC_2"/>
    <property type="match status" value="1"/>
</dbReference>
<dbReference type="EMBL" id="JAABNR010000002">
    <property type="protein sequence ID" value="NBZ86610.1"/>
    <property type="molecule type" value="Genomic_DNA"/>
</dbReference>
<evidence type="ECO:0000259" key="9">
    <source>
        <dbReference type="PROSITE" id="PS50885"/>
    </source>
</evidence>
<evidence type="ECO:0000256" key="4">
    <source>
        <dbReference type="PROSITE-ProRule" id="PRU00284"/>
    </source>
</evidence>
<evidence type="ECO:0000256" key="3">
    <source>
        <dbReference type="ARBA" id="ARBA00029447"/>
    </source>
</evidence>
<evidence type="ECO:0000256" key="2">
    <source>
        <dbReference type="ARBA" id="ARBA00022500"/>
    </source>
</evidence>
<dbReference type="Pfam" id="PF00015">
    <property type="entry name" value="MCPsignal"/>
    <property type="match status" value="1"/>
</dbReference>
<evidence type="ECO:0000313" key="10">
    <source>
        <dbReference type="EMBL" id="NBZ86610.1"/>
    </source>
</evidence>
<comment type="caution">
    <text evidence="10">The sequence shown here is derived from an EMBL/GenBank/DDBJ whole genome shotgun (WGS) entry which is preliminary data.</text>
</comment>
<keyword evidence="4" id="KW-0807">Transducer</keyword>
<dbReference type="CDD" id="cd11386">
    <property type="entry name" value="MCP_signal"/>
    <property type="match status" value="1"/>
</dbReference>
<keyword evidence="7" id="KW-0812">Transmembrane</keyword>
<evidence type="ECO:0000256" key="5">
    <source>
        <dbReference type="SAM" id="Coils"/>
    </source>
</evidence>
<dbReference type="InterPro" id="IPR051310">
    <property type="entry name" value="MCP_chemotaxis"/>
</dbReference>
<dbReference type="GO" id="GO:0004888">
    <property type="term" value="F:transmembrane signaling receptor activity"/>
    <property type="evidence" value="ECO:0007669"/>
    <property type="project" value="TreeGrafter"/>
</dbReference>
<evidence type="ECO:0000313" key="11">
    <source>
        <dbReference type="Proteomes" id="UP001193501"/>
    </source>
</evidence>
<dbReference type="FunFam" id="1.10.287.950:FF:000001">
    <property type="entry name" value="Methyl-accepting chemotaxis sensory transducer"/>
    <property type="match status" value="1"/>
</dbReference>
<feature type="transmembrane region" description="Helical" evidence="7">
    <location>
        <begin position="12"/>
        <end position="34"/>
    </location>
</feature>
<dbReference type="SUPFAM" id="SSF158472">
    <property type="entry name" value="HAMP domain-like"/>
    <property type="match status" value="1"/>
</dbReference>
<evidence type="ECO:0000256" key="6">
    <source>
        <dbReference type="SAM" id="MobiDB-lite"/>
    </source>
</evidence>
<keyword evidence="11" id="KW-1185">Reference proteome</keyword>
<dbReference type="PANTHER" id="PTHR43531:SF11">
    <property type="entry name" value="METHYL-ACCEPTING CHEMOTAXIS PROTEIN 3"/>
    <property type="match status" value="1"/>
</dbReference>
<dbReference type="Gene3D" id="6.10.340.10">
    <property type="match status" value="1"/>
</dbReference>
<accession>A0AAE4YBH7</accession>
<feature type="domain" description="HAMP" evidence="9">
    <location>
        <begin position="211"/>
        <end position="264"/>
    </location>
</feature>
<keyword evidence="7" id="KW-0472">Membrane</keyword>
<dbReference type="GO" id="GO:0005886">
    <property type="term" value="C:plasma membrane"/>
    <property type="evidence" value="ECO:0007669"/>
    <property type="project" value="TreeGrafter"/>
</dbReference>
<keyword evidence="7" id="KW-1133">Transmembrane helix</keyword>
<proteinExistence type="inferred from homology"/>
<feature type="transmembrane region" description="Helical" evidence="7">
    <location>
        <begin position="186"/>
        <end position="207"/>
    </location>
</feature>
<comment type="similarity">
    <text evidence="3">Belongs to the methyl-accepting chemotaxis (MCP) protein family.</text>
</comment>
<evidence type="ECO:0000256" key="7">
    <source>
        <dbReference type="SAM" id="Phobius"/>
    </source>
</evidence>
<dbReference type="Proteomes" id="UP001193501">
    <property type="component" value="Unassembled WGS sequence"/>
</dbReference>
<dbReference type="InterPro" id="IPR004089">
    <property type="entry name" value="MCPsignal_dom"/>
</dbReference>
<dbReference type="SUPFAM" id="SSF58104">
    <property type="entry name" value="Methyl-accepting chemotaxis protein (MCP) signaling domain"/>
    <property type="match status" value="1"/>
</dbReference>
<dbReference type="PANTHER" id="PTHR43531">
    <property type="entry name" value="PROTEIN ICFG"/>
    <property type="match status" value="1"/>
</dbReference>
<organism evidence="10 11">
    <name type="scientific">Stagnihabitans tardus</name>
    <dbReference type="NCBI Taxonomy" id="2699202"/>
    <lineage>
        <taxon>Bacteria</taxon>
        <taxon>Pseudomonadati</taxon>
        <taxon>Pseudomonadota</taxon>
        <taxon>Alphaproteobacteria</taxon>
        <taxon>Rhodobacterales</taxon>
        <taxon>Paracoccaceae</taxon>
        <taxon>Stagnihabitans</taxon>
    </lineage>
</organism>
<dbReference type="InterPro" id="IPR003660">
    <property type="entry name" value="HAMP_dom"/>
</dbReference>
<name>A0AAE4YBH7_9RHOB</name>
<evidence type="ECO:0000259" key="8">
    <source>
        <dbReference type="PROSITE" id="PS50111"/>
    </source>
</evidence>
<dbReference type="Gene3D" id="1.10.287.950">
    <property type="entry name" value="Methyl-accepting chemotaxis protein"/>
    <property type="match status" value="1"/>
</dbReference>
<gene>
    <name evidence="10" type="ORF">GV832_03380</name>
</gene>
<feature type="domain" description="HAMP" evidence="9">
    <location>
        <begin position="277"/>
        <end position="323"/>
    </location>
</feature>
<dbReference type="GO" id="GO:0006935">
    <property type="term" value="P:chemotaxis"/>
    <property type="evidence" value="ECO:0007669"/>
    <property type="project" value="UniProtKB-KW"/>
</dbReference>
<dbReference type="SMART" id="SM00304">
    <property type="entry name" value="HAMP"/>
    <property type="match status" value="2"/>
</dbReference>
<comment type="subcellular location">
    <subcellularLocation>
        <location evidence="1">Membrane</location>
    </subcellularLocation>
</comment>
<feature type="domain" description="Methyl-accepting transducer" evidence="8">
    <location>
        <begin position="328"/>
        <end position="557"/>
    </location>
</feature>
<dbReference type="RefSeq" id="WP_168773408.1">
    <property type="nucleotide sequence ID" value="NZ_JAABNR010000002.1"/>
</dbReference>
<keyword evidence="2" id="KW-0145">Chemotaxis</keyword>
<dbReference type="GO" id="GO:0007165">
    <property type="term" value="P:signal transduction"/>
    <property type="evidence" value="ECO:0007669"/>
    <property type="project" value="UniProtKB-KW"/>
</dbReference>
<protein>
    <submittedName>
        <fullName evidence="10">HAMP domain-containing protein</fullName>
    </submittedName>
</protein>
<feature type="region of interest" description="Disordered" evidence="6">
    <location>
        <begin position="577"/>
        <end position="598"/>
    </location>
</feature>